<comment type="caution">
    <text evidence="1">The sequence shown here is derived from an EMBL/GenBank/DDBJ whole genome shotgun (WGS) entry which is preliminary data.</text>
</comment>
<reference evidence="1" key="1">
    <citation type="submission" date="2022-06" db="EMBL/GenBank/DDBJ databases">
        <title>Fusarium solani species complex genomes reveal bases of compartmentalisation and animal pathogenesis.</title>
        <authorList>
            <person name="Tsai I.J."/>
        </authorList>
    </citation>
    <scope>NUCLEOTIDE SEQUENCE</scope>
    <source>
        <strain evidence="1">Fu6.1</strain>
    </source>
</reference>
<organism evidence="1 2">
    <name type="scientific">Fusarium keratoplasticum</name>
    <dbReference type="NCBI Taxonomy" id="1328300"/>
    <lineage>
        <taxon>Eukaryota</taxon>
        <taxon>Fungi</taxon>
        <taxon>Dikarya</taxon>
        <taxon>Ascomycota</taxon>
        <taxon>Pezizomycotina</taxon>
        <taxon>Sordariomycetes</taxon>
        <taxon>Hypocreomycetidae</taxon>
        <taxon>Hypocreales</taxon>
        <taxon>Nectriaceae</taxon>
        <taxon>Fusarium</taxon>
        <taxon>Fusarium solani species complex</taxon>
    </lineage>
</organism>
<sequence>MSRSRSGCATCKRRHRKCDETKPSCLQCRAQNIVCEGYDLVLRWDAGIPSQRRSVGAVIPAGPLPDRSKKRRRIDEGELQLQDSEMSPVRQRRLLDAATRSHSQSLSPANDLSTGLTRGVGNLDASPAKSSPQSLSTVDSPQTPTWHQPWPGRTERERFLFKQFCETTMFFLYSTDRNDWFKSHLCRLAYESEALLSALIATHLYTLNPQDPAPDFEEYYNRSLRLFRGQLDSYDGTLNMGIMCAGLFICTLNLFQGTPWSAHLDLMTRVYGLTSDLLHLRDMPQDLQFPIEIMGVMDLPTLVRGRRTVTLGIWSRYRASQDGSSSGRTTGVEIVTGLPRSLLDIFAEIQTEKADDLFLMWPGEVGDVPHCHLWEAYRLAGVLTGRRLRKCMANSDGSNMINTSLASPSTEVLMSRLMAAIDALCETCRRSQYSESLATNSILYPYTAARLEVAVLGRRPDWAQELRRLVRLCDPYAMTANFCTLDEMLDEALDKGDDDYDIDEQARRRNTEVATF</sequence>
<gene>
    <name evidence="1" type="ORF">NCS57_01237900</name>
</gene>
<keyword evidence="2" id="KW-1185">Reference proteome</keyword>
<accession>A0ACC0QIS5</accession>
<dbReference type="EMBL" id="CM046512">
    <property type="protein sequence ID" value="KAI8654905.1"/>
    <property type="molecule type" value="Genomic_DNA"/>
</dbReference>
<protein>
    <submittedName>
        <fullName evidence="1">Zn(2)-C6 fungal-type domain-containing protein</fullName>
    </submittedName>
</protein>
<name>A0ACC0QIS5_9HYPO</name>
<evidence type="ECO:0000313" key="1">
    <source>
        <dbReference type="EMBL" id="KAI8654905.1"/>
    </source>
</evidence>
<dbReference type="Proteomes" id="UP001065298">
    <property type="component" value="Chromosome 10"/>
</dbReference>
<evidence type="ECO:0000313" key="2">
    <source>
        <dbReference type="Proteomes" id="UP001065298"/>
    </source>
</evidence>
<proteinExistence type="predicted"/>